<keyword evidence="4" id="KW-0804">Transcription</keyword>
<dbReference type="CDD" id="cd08422">
    <property type="entry name" value="PBP2_CrgA_like"/>
    <property type="match status" value="1"/>
</dbReference>
<gene>
    <name evidence="6" type="ORF">SAMN02745126_05542</name>
</gene>
<evidence type="ECO:0000313" key="6">
    <source>
        <dbReference type="EMBL" id="SKA34772.1"/>
    </source>
</evidence>
<dbReference type="AlphaFoldDB" id="A0A1T4T2V5"/>
<evidence type="ECO:0000256" key="1">
    <source>
        <dbReference type="ARBA" id="ARBA00009437"/>
    </source>
</evidence>
<dbReference type="InterPro" id="IPR036388">
    <property type="entry name" value="WH-like_DNA-bd_sf"/>
</dbReference>
<dbReference type="Pfam" id="PF03466">
    <property type="entry name" value="LysR_substrate"/>
    <property type="match status" value="1"/>
</dbReference>
<evidence type="ECO:0000256" key="3">
    <source>
        <dbReference type="ARBA" id="ARBA00023125"/>
    </source>
</evidence>
<comment type="similarity">
    <text evidence="1">Belongs to the LysR transcriptional regulatory family.</text>
</comment>
<dbReference type="Proteomes" id="UP000190092">
    <property type="component" value="Unassembled WGS sequence"/>
</dbReference>
<dbReference type="GO" id="GO:0003700">
    <property type="term" value="F:DNA-binding transcription factor activity"/>
    <property type="evidence" value="ECO:0007669"/>
    <property type="project" value="InterPro"/>
</dbReference>
<keyword evidence="2" id="KW-0805">Transcription regulation</keyword>
<dbReference type="GO" id="GO:0006351">
    <property type="term" value="P:DNA-templated transcription"/>
    <property type="evidence" value="ECO:0007669"/>
    <property type="project" value="TreeGrafter"/>
</dbReference>
<accession>A0A1T4T2V5</accession>
<dbReference type="EMBL" id="FUWJ01000012">
    <property type="protein sequence ID" value="SKA34772.1"/>
    <property type="molecule type" value="Genomic_DNA"/>
</dbReference>
<dbReference type="PANTHER" id="PTHR30537">
    <property type="entry name" value="HTH-TYPE TRANSCRIPTIONAL REGULATOR"/>
    <property type="match status" value="1"/>
</dbReference>
<dbReference type="InterPro" id="IPR005119">
    <property type="entry name" value="LysR_subst-bd"/>
</dbReference>
<dbReference type="SUPFAM" id="SSF46785">
    <property type="entry name" value="Winged helix' DNA-binding domain"/>
    <property type="match status" value="1"/>
</dbReference>
<protein>
    <submittedName>
        <fullName evidence="6">DNA-binding transcriptional regulator, LysR family</fullName>
    </submittedName>
</protein>
<evidence type="ECO:0000256" key="2">
    <source>
        <dbReference type="ARBA" id="ARBA00023015"/>
    </source>
</evidence>
<dbReference type="InterPro" id="IPR058163">
    <property type="entry name" value="LysR-type_TF_proteobact-type"/>
</dbReference>
<sequence>MSTTAVSNHIQALENHLGARLLNRTTRRVSLTDVGRTYYEHCRRILAELEEADQAAGLLQSTVRGTLRLYIGVHMVPFLAPVVLEFLQRHPEASIDLNTGEREVDIVDEGLDLAIRAVQPADGHIVLRKLASWHHILCCAPSYIERHGMPHRLEDLAQHNCLRFALYPFGDEWQFIGPGETQVSVKVTGNLFTNNAATMLQAARAGHGIILAASFLGLADEVRSGQLVRLLPDHRPIDFAINATYPTRHHLSSKVRAFLDLAAEHIARHRGELGFD</sequence>
<evidence type="ECO:0000259" key="5">
    <source>
        <dbReference type="PROSITE" id="PS50931"/>
    </source>
</evidence>
<evidence type="ECO:0000256" key="4">
    <source>
        <dbReference type="ARBA" id="ARBA00023163"/>
    </source>
</evidence>
<dbReference type="InterPro" id="IPR000847">
    <property type="entry name" value="LysR_HTH_N"/>
</dbReference>
<dbReference type="PROSITE" id="PS50931">
    <property type="entry name" value="HTH_LYSR"/>
    <property type="match status" value="1"/>
</dbReference>
<keyword evidence="7" id="KW-1185">Reference proteome</keyword>
<dbReference type="PANTHER" id="PTHR30537:SF5">
    <property type="entry name" value="HTH-TYPE TRANSCRIPTIONAL ACTIVATOR TTDR-RELATED"/>
    <property type="match status" value="1"/>
</dbReference>
<evidence type="ECO:0000313" key="7">
    <source>
        <dbReference type="Proteomes" id="UP000190092"/>
    </source>
</evidence>
<name>A0A1T4T2V5_9HYPH</name>
<dbReference type="STRING" id="225324.SAMN02745126_05542"/>
<feature type="domain" description="HTH lysR-type" evidence="5">
    <location>
        <begin position="1"/>
        <end position="32"/>
    </location>
</feature>
<dbReference type="GO" id="GO:0043565">
    <property type="term" value="F:sequence-specific DNA binding"/>
    <property type="evidence" value="ECO:0007669"/>
    <property type="project" value="TreeGrafter"/>
</dbReference>
<dbReference type="Gene3D" id="1.10.10.10">
    <property type="entry name" value="Winged helix-like DNA-binding domain superfamily/Winged helix DNA-binding domain"/>
    <property type="match status" value="1"/>
</dbReference>
<dbReference type="Pfam" id="PF00126">
    <property type="entry name" value="HTH_1"/>
    <property type="match status" value="1"/>
</dbReference>
<dbReference type="InterPro" id="IPR036390">
    <property type="entry name" value="WH_DNA-bd_sf"/>
</dbReference>
<proteinExistence type="inferred from homology"/>
<dbReference type="SUPFAM" id="SSF53850">
    <property type="entry name" value="Periplasmic binding protein-like II"/>
    <property type="match status" value="1"/>
</dbReference>
<reference evidence="7" key="1">
    <citation type="submission" date="2017-02" db="EMBL/GenBank/DDBJ databases">
        <authorList>
            <person name="Varghese N."/>
            <person name="Submissions S."/>
        </authorList>
    </citation>
    <scope>NUCLEOTIDE SEQUENCE [LARGE SCALE GENOMIC DNA]</scope>
    <source>
        <strain evidence="7">ATCC 27094</strain>
    </source>
</reference>
<organism evidence="6 7">
    <name type="scientific">Enhydrobacter aerosaccus</name>
    <dbReference type="NCBI Taxonomy" id="225324"/>
    <lineage>
        <taxon>Bacteria</taxon>
        <taxon>Pseudomonadati</taxon>
        <taxon>Pseudomonadota</taxon>
        <taxon>Alphaproteobacteria</taxon>
        <taxon>Hyphomicrobiales</taxon>
        <taxon>Enhydrobacter</taxon>
    </lineage>
</organism>
<keyword evidence="3 6" id="KW-0238">DNA-binding</keyword>
<dbReference type="Gene3D" id="3.40.190.290">
    <property type="match status" value="1"/>
</dbReference>